<evidence type="ECO:0000313" key="3">
    <source>
        <dbReference type="Proteomes" id="UP001302329"/>
    </source>
</evidence>
<evidence type="ECO:0000313" key="2">
    <source>
        <dbReference type="EMBL" id="MEA5442074.1"/>
    </source>
</evidence>
<organism evidence="2 3">
    <name type="scientific">Cyanobium gracile UHCC 0281</name>
    <dbReference type="NCBI Taxonomy" id="3110309"/>
    <lineage>
        <taxon>Bacteria</taxon>
        <taxon>Bacillati</taxon>
        <taxon>Cyanobacteriota</taxon>
        <taxon>Cyanophyceae</taxon>
        <taxon>Synechococcales</taxon>
        <taxon>Prochlorococcaceae</taxon>
        <taxon>Cyanobium</taxon>
    </lineage>
</organism>
<reference evidence="2 3" key="1">
    <citation type="submission" date="2023-12" db="EMBL/GenBank/DDBJ databases">
        <title>Baltic Sea Cyanobacteria.</title>
        <authorList>
            <person name="Delbaje E."/>
            <person name="Fewer D.P."/>
            <person name="Shishido T.K."/>
        </authorList>
    </citation>
    <scope>NUCLEOTIDE SEQUENCE [LARGE SCALE GENOMIC DNA]</scope>
    <source>
        <strain evidence="2 3">UHCC 0281</strain>
    </source>
</reference>
<comment type="caution">
    <text evidence="2">The sequence shown here is derived from an EMBL/GenBank/DDBJ whole genome shotgun (WGS) entry which is preliminary data.</text>
</comment>
<dbReference type="EC" id="2.7.7.-" evidence="2"/>
<dbReference type="GO" id="GO:0016779">
    <property type="term" value="F:nucleotidyltransferase activity"/>
    <property type="evidence" value="ECO:0007669"/>
    <property type="project" value="UniProtKB-KW"/>
</dbReference>
<dbReference type="Gene3D" id="3.30.460.10">
    <property type="entry name" value="Beta Polymerase, domain 2"/>
    <property type="match status" value="1"/>
</dbReference>
<proteinExistence type="predicted"/>
<dbReference type="Proteomes" id="UP001302329">
    <property type="component" value="Unassembled WGS sequence"/>
</dbReference>
<gene>
    <name evidence="2" type="ORF">VB739_05865</name>
</gene>
<dbReference type="InterPro" id="IPR002934">
    <property type="entry name" value="Polymerase_NTP_transf_dom"/>
</dbReference>
<evidence type="ECO:0000259" key="1">
    <source>
        <dbReference type="Pfam" id="PF01909"/>
    </source>
</evidence>
<accession>A0ABU5SU60</accession>
<dbReference type="RefSeq" id="WP_323356170.1">
    <property type="nucleotide sequence ID" value="NZ_JAYGHY010000013.1"/>
</dbReference>
<protein>
    <submittedName>
        <fullName evidence="2">Nucleotidyltransferase domain-containing protein</fullName>
        <ecNumber evidence="2">2.7.7.-</ecNumber>
    </submittedName>
</protein>
<dbReference type="CDD" id="cd05403">
    <property type="entry name" value="NT_KNTase_like"/>
    <property type="match status" value="1"/>
</dbReference>
<keyword evidence="2" id="KW-0808">Transferase</keyword>
<dbReference type="SUPFAM" id="SSF81301">
    <property type="entry name" value="Nucleotidyltransferase"/>
    <property type="match status" value="1"/>
</dbReference>
<keyword evidence="2" id="KW-0548">Nucleotidyltransferase</keyword>
<sequence>MTTTPTPLVTREALLAFTQRLVERYAPEKVILFGSLARGEGRWDSDADILVVMPFEGRHLAKIREMRRLCKALFPLDLLVRRPEEIEVRYRGGDPVVREALDHGEVLHG</sequence>
<name>A0ABU5SU60_9CYAN</name>
<dbReference type="EMBL" id="JAYGHY010000013">
    <property type="protein sequence ID" value="MEA5442074.1"/>
    <property type="molecule type" value="Genomic_DNA"/>
</dbReference>
<keyword evidence="3" id="KW-1185">Reference proteome</keyword>
<dbReference type="Pfam" id="PF01909">
    <property type="entry name" value="NTP_transf_2"/>
    <property type="match status" value="1"/>
</dbReference>
<dbReference type="InterPro" id="IPR043519">
    <property type="entry name" value="NT_sf"/>
</dbReference>
<feature type="domain" description="Polymerase nucleotidyl transferase" evidence="1">
    <location>
        <begin position="19"/>
        <end position="104"/>
    </location>
</feature>